<sequence length="204" mass="23192">MGDNVGKWAAGGSYGPVLSQTELYLLQTDLELHPILLGKHPSFTLAFSVQSGNASGFNSDSRDRELPFAAKDEPATLPRVSQLYIITPQSPWCTVVKNEKGVTMNDICQAVWKDYAENYVTDTEFASVSPRLQEHIKRMATNNLMNANGQWGYYTPQPPQVNRFKRVDWLRERIFFESLRRHDSYAVQRLGFKAPNIFVMDLSN</sequence>
<organism evidence="2 3">
    <name type="scientific">Hypsizygus marmoreus</name>
    <name type="common">White beech mushroom</name>
    <name type="synonym">Agaricus marmoreus</name>
    <dbReference type="NCBI Taxonomy" id="39966"/>
    <lineage>
        <taxon>Eukaryota</taxon>
        <taxon>Fungi</taxon>
        <taxon>Dikarya</taxon>
        <taxon>Basidiomycota</taxon>
        <taxon>Agaricomycotina</taxon>
        <taxon>Agaricomycetes</taxon>
        <taxon>Agaricomycetidae</taxon>
        <taxon>Agaricales</taxon>
        <taxon>Tricholomatineae</taxon>
        <taxon>Lyophyllaceae</taxon>
        <taxon>Hypsizygus</taxon>
    </lineage>
</organism>
<dbReference type="AlphaFoldDB" id="A0A369JB74"/>
<dbReference type="Proteomes" id="UP000076154">
    <property type="component" value="Unassembled WGS sequence"/>
</dbReference>
<dbReference type="OrthoDB" id="3333333at2759"/>
<evidence type="ECO:0000313" key="2">
    <source>
        <dbReference type="EMBL" id="RDB19351.1"/>
    </source>
</evidence>
<name>A0A369JB74_HYPMA</name>
<dbReference type="EMBL" id="LUEZ02000080">
    <property type="protein sequence ID" value="RDB19351.1"/>
    <property type="molecule type" value="Genomic_DNA"/>
</dbReference>
<accession>A0A369JB74</accession>
<proteinExistence type="predicted"/>
<dbReference type="InParanoid" id="A0A369JB74"/>
<reference evidence="2" key="1">
    <citation type="submission" date="2018-04" db="EMBL/GenBank/DDBJ databases">
        <title>Whole genome sequencing of Hypsizygus marmoreus.</title>
        <authorList>
            <person name="Choi I.-G."/>
            <person name="Min B."/>
            <person name="Kim J.-G."/>
            <person name="Kim S."/>
            <person name="Oh Y.-L."/>
            <person name="Kong W.-S."/>
            <person name="Park H."/>
            <person name="Jeong J."/>
            <person name="Song E.-S."/>
        </authorList>
    </citation>
    <scope>NUCLEOTIDE SEQUENCE [LARGE SCALE GENOMIC DNA]</scope>
    <source>
        <strain evidence="2">51987-8</strain>
    </source>
</reference>
<keyword evidence="3" id="KW-1185">Reference proteome</keyword>
<gene>
    <name evidence="2" type="ORF">Hypma_013674</name>
</gene>
<evidence type="ECO:0000313" key="3">
    <source>
        <dbReference type="Proteomes" id="UP000076154"/>
    </source>
</evidence>
<feature type="domain" description="DUF6699" evidence="1">
    <location>
        <begin position="63"/>
        <end position="181"/>
    </location>
</feature>
<protein>
    <recommendedName>
        <fullName evidence="1">DUF6699 domain-containing protein</fullName>
    </recommendedName>
</protein>
<evidence type="ECO:0000259" key="1">
    <source>
        <dbReference type="Pfam" id="PF20415"/>
    </source>
</evidence>
<dbReference type="InterPro" id="IPR046522">
    <property type="entry name" value="DUF6699"/>
</dbReference>
<dbReference type="Pfam" id="PF20415">
    <property type="entry name" value="DUF6699"/>
    <property type="match status" value="1"/>
</dbReference>
<comment type="caution">
    <text evidence="2">The sequence shown here is derived from an EMBL/GenBank/DDBJ whole genome shotgun (WGS) entry which is preliminary data.</text>
</comment>